<dbReference type="Gene3D" id="6.10.250.1310">
    <property type="match status" value="1"/>
</dbReference>
<dbReference type="InterPro" id="IPR039322">
    <property type="entry name" value="MOM1"/>
</dbReference>
<feature type="compositionally biased region" description="Basic and acidic residues" evidence="1">
    <location>
        <begin position="133"/>
        <end position="149"/>
    </location>
</feature>
<dbReference type="PANTHER" id="PTHR35116">
    <property type="entry name" value="HELICASE PROTEIN MOM1"/>
    <property type="match status" value="1"/>
</dbReference>
<feature type="region of interest" description="Disordered" evidence="1">
    <location>
        <begin position="133"/>
        <end position="156"/>
    </location>
</feature>
<dbReference type="OrthoDB" id="604691at2759"/>
<name>A0A811PKW2_9POAL</name>
<gene>
    <name evidence="2" type="ORF">NCGR_LOCUS28590</name>
</gene>
<dbReference type="Proteomes" id="UP000604825">
    <property type="component" value="Unassembled WGS sequence"/>
</dbReference>
<protein>
    <submittedName>
        <fullName evidence="2">Uncharacterized protein</fullName>
    </submittedName>
</protein>
<feature type="region of interest" description="Disordered" evidence="1">
    <location>
        <begin position="897"/>
        <end position="918"/>
    </location>
</feature>
<evidence type="ECO:0000313" key="3">
    <source>
        <dbReference type="Proteomes" id="UP000604825"/>
    </source>
</evidence>
<keyword evidence="3" id="KW-1185">Reference proteome</keyword>
<accession>A0A811PKW2</accession>
<dbReference type="PANTHER" id="PTHR35116:SF6">
    <property type="entry name" value="OS02G0625900 PROTEIN"/>
    <property type="match status" value="1"/>
</dbReference>
<sequence length="1029" mass="115296">MACLPRATRPHATILLSSLPSPRSQPSPQPSVSLCGSARHKRPCRLAFCQSIAKFCHAMCIVDQDPTALEGMKEKYWPVYQCLYFEVRCIPKQSEPNWQGNLVHSNSIASLFRYLLVWLRIYMGNNETCKKSHESEKLDIGRREEEDKASYSPELEEGEFRKDEPFGLENLIHKGMVVSVQKLCSSTKGRVSTWQSTSPERGSHQGDTSMKSQLVNVIQSTCHRIYSEKHSQSYSPSSPIRSKERHEKRMSNCFSYHDYHQVLKKIEKVCSERLDNQLLHQSKDRKEFNTLIKEEEWKFFKKHACSYRVHYERVIPTTSYHRMKLPKLFFSILLKVFRKYMRSQLIKFVRRQINDRNKEKRIRERWIFEATAGYLKKTFDGTSMTCSGFEMKKSECHVHAYSEDEQELKFLDMQSLTTEIEAIASSKELEETGTDKDSDIFQPEPIIENLQSPIETNGGAEDGLSVDATEALVDSMSSHSNNAPTEFSEKVGMQIAVSSPPQNEGGNVERSCSLFVTDKTLVLSKAVAADLGNEPPLRKKQRCMNPDDDALEGSCSGSQRNLPHESDSNIHETALHDEEEPQAERLPSANVNQMEQADVAANKEVSNGAISSFGQVTEQHNITATSATLVQPSTQLQLYDLTCQNVAHPCQESGVNTCSVSTGLDNHGTLNIQQQSANQTSSMVEHMPENGLQSDPVTNGCRQLLMSSNHTSPPVRVTEQQIATSPPVQVTEQQNASNSSLLTPHVRQQYGPQTCQTVAHQDQPVGRNSFPAQAWLDSPRSSNVQQQSNNQTTTGSTSGQYMLESGTQSDPLAIEMSRLLLMHDLMTKKHISKRQKIILECEKELAECKRKFDEKFHNLEMETLQKKEDIAILEDKISKQQMLGKTFQVLHKASAGVASGSQRGAPRRTTTEANQQSWQHGLRFPASATMYESPQPAAQPSTNNFLRQPFMTTPQAVTNTLGGSATNLTHAPSGVMGTGIPYQTHAPSGVMGTGIPYHALPLPLDLQAFVNQMPPSRAAGARYNRQLQL</sequence>
<feature type="region of interest" description="Disordered" evidence="1">
    <location>
        <begin position="677"/>
        <end position="738"/>
    </location>
</feature>
<organism evidence="2 3">
    <name type="scientific">Miscanthus lutarioriparius</name>
    <dbReference type="NCBI Taxonomy" id="422564"/>
    <lineage>
        <taxon>Eukaryota</taxon>
        <taxon>Viridiplantae</taxon>
        <taxon>Streptophyta</taxon>
        <taxon>Embryophyta</taxon>
        <taxon>Tracheophyta</taxon>
        <taxon>Spermatophyta</taxon>
        <taxon>Magnoliopsida</taxon>
        <taxon>Liliopsida</taxon>
        <taxon>Poales</taxon>
        <taxon>Poaceae</taxon>
        <taxon>PACMAD clade</taxon>
        <taxon>Panicoideae</taxon>
        <taxon>Andropogonodae</taxon>
        <taxon>Andropogoneae</taxon>
        <taxon>Saccharinae</taxon>
        <taxon>Miscanthus</taxon>
    </lineage>
</organism>
<feature type="region of interest" description="Disordered" evidence="1">
    <location>
        <begin position="764"/>
        <end position="804"/>
    </location>
</feature>
<dbReference type="AlphaFoldDB" id="A0A811PKW2"/>
<evidence type="ECO:0000313" key="2">
    <source>
        <dbReference type="EMBL" id="CAD6243453.1"/>
    </source>
</evidence>
<evidence type="ECO:0000256" key="1">
    <source>
        <dbReference type="SAM" id="MobiDB-lite"/>
    </source>
</evidence>
<feature type="compositionally biased region" description="Low complexity" evidence="1">
    <location>
        <begin position="781"/>
        <end position="800"/>
    </location>
</feature>
<reference evidence="2" key="1">
    <citation type="submission" date="2020-10" db="EMBL/GenBank/DDBJ databases">
        <authorList>
            <person name="Han B."/>
            <person name="Lu T."/>
            <person name="Zhao Q."/>
            <person name="Huang X."/>
            <person name="Zhao Y."/>
        </authorList>
    </citation>
    <scope>NUCLEOTIDE SEQUENCE</scope>
</reference>
<proteinExistence type="predicted"/>
<dbReference type="GO" id="GO:0031507">
    <property type="term" value="P:heterochromatin formation"/>
    <property type="evidence" value="ECO:0007669"/>
    <property type="project" value="InterPro"/>
</dbReference>
<feature type="region of interest" description="Disordered" evidence="1">
    <location>
        <begin position="536"/>
        <end position="566"/>
    </location>
</feature>
<comment type="caution">
    <text evidence="2">The sequence shown here is derived from an EMBL/GenBank/DDBJ whole genome shotgun (WGS) entry which is preliminary data.</text>
</comment>
<dbReference type="EMBL" id="CAJGYO010000007">
    <property type="protein sequence ID" value="CAD6243453.1"/>
    <property type="molecule type" value="Genomic_DNA"/>
</dbReference>
<feature type="compositionally biased region" description="Polar residues" evidence="1">
    <location>
        <begin position="691"/>
        <end position="738"/>
    </location>
</feature>